<proteinExistence type="predicted"/>
<dbReference type="GO" id="GO:0000776">
    <property type="term" value="C:kinetochore"/>
    <property type="evidence" value="ECO:0007669"/>
    <property type="project" value="TreeGrafter"/>
</dbReference>
<dbReference type="EMBL" id="QEAM01000161">
    <property type="protein sequence ID" value="TPX44955.1"/>
    <property type="molecule type" value="Genomic_DNA"/>
</dbReference>
<dbReference type="Pfam" id="PF08317">
    <property type="entry name" value="Spc7"/>
    <property type="match status" value="1"/>
</dbReference>
<feature type="compositionally biased region" description="Basic and acidic residues" evidence="2">
    <location>
        <begin position="311"/>
        <end position="322"/>
    </location>
</feature>
<evidence type="ECO:0000313" key="5">
    <source>
        <dbReference type="Proteomes" id="UP000320475"/>
    </source>
</evidence>
<feature type="domain" description="Spc7 kinetochore protein" evidence="3">
    <location>
        <begin position="798"/>
        <end position="1107"/>
    </location>
</feature>
<feature type="compositionally biased region" description="Polar residues" evidence="2">
    <location>
        <begin position="162"/>
        <end position="171"/>
    </location>
</feature>
<dbReference type="PANTHER" id="PTHR28260:SF1">
    <property type="entry name" value="SPINDLE POLE BODY COMPONENT SPC105"/>
    <property type="match status" value="1"/>
</dbReference>
<feature type="coiled-coil region" evidence="1">
    <location>
        <begin position="987"/>
        <end position="1035"/>
    </location>
</feature>
<dbReference type="InterPro" id="IPR040850">
    <property type="entry name" value="Knl1_RWD_C"/>
</dbReference>
<dbReference type="SMART" id="SM00787">
    <property type="entry name" value="Spc7"/>
    <property type="match status" value="1"/>
</dbReference>
<name>A0A507D0N5_9FUNG</name>
<dbReference type="PANTHER" id="PTHR28260">
    <property type="entry name" value="SPINDLE POLE BODY COMPONENT SPC105"/>
    <property type="match status" value="1"/>
</dbReference>
<feature type="compositionally biased region" description="Polar residues" evidence="2">
    <location>
        <begin position="773"/>
        <end position="791"/>
    </location>
</feature>
<evidence type="ECO:0000259" key="3">
    <source>
        <dbReference type="SMART" id="SM00787"/>
    </source>
</evidence>
<dbReference type="InterPro" id="IPR033338">
    <property type="entry name" value="Spc105/Spc7"/>
</dbReference>
<gene>
    <name evidence="4" type="ORF">SeLEV6574_g04181</name>
</gene>
<evidence type="ECO:0000313" key="4">
    <source>
        <dbReference type="EMBL" id="TPX44955.1"/>
    </source>
</evidence>
<protein>
    <recommendedName>
        <fullName evidence="3">Spc7 kinetochore protein domain-containing protein</fullName>
    </recommendedName>
</protein>
<feature type="compositionally biased region" description="Acidic residues" evidence="2">
    <location>
        <begin position="523"/>
        <end position="533"/>
    </location>
</feature>
<sequence>MDAVSPRKKRRATITNMTQTAIAAIDATTTTTTTTTAKRRRSIMKQSSTSNNDKLPAFDDVFNMDAENTQPTSEGSQDSSGKERAKPRKSLGRRVSFAATAHVRLFDKEEWPTPARARIDAKSHIELPSALPTPENKTTFDLPDLSSVRRTSDTYDLQLSLDTSQVSTSKSVSDDLEMSFEVDVKGTSPDKSTDTPATLQQNSSELLASEPSPSPLPTNKIASAQPLPVKPSPSSKKSTNRRDTVSQFFSHSPQSPRVAQISSQTDDNSPLLRRSPRLAKELPTSSPSGPSPGKVEMAAPASTLKISPGKSLDEANRSKTRDSVAAFFQSPSEDDTFRNVIGNRFSSTLSARPRDSVAPFFQRESRNRARDSIAPFFQNDLADQDQHSISTHRTRDSIAPFFRPCQSVSGDPTVTLSIVSSSQASSDSTASSLTQIFNALKPVDASEPSGDSTYQMNHAVMPTSAGSFKIRGRPRDSLAPFFVSTPSICDEDNGDGDAASTPTETNSHITGISVLTASQEVEIGESEEGEEPDVLLSPQNFGPELSPKAKDDDDEDEDNFVDDRVDVESIEISMRLKGDEKAQSNDTDMDVIASPSKQMRGDDEEGLNDGSERFVSDETSMIDLQEISMDLNTSCDVENFDPLGSVLEGQELIASSQMPLGASDLTTQRTESQAEQKYTADLNAVNIEIADSVNEPSTPRVTKWDSGMTPLGKLASAVKLRAQMSELTRRPNSHAMRGNHDLTPISFPKHKVDDGLFGSGNSTLDSARFESLLRSQNVPDTQPTATLNVTPKRSRSSIRRTESPPPQSPLTLSSFLSDTGTSFNEPSLTPARRRTIRATPRSSIGDVDVLVAGLVVEPEYDLYLKINEELVSETSRLANILQGMEDEAAENPPLLFADYQSGSVEERSNIKNNVHLTKQYAKYASQEQFLTRRIKDLNSFLPRLTSSMEHFKKDQARLSLYTNQTKALLRSVEAHHHTLKITTDATNERLRQRQEQEVSRMNVLKNQLSERRAEHQELETQLSTAQQTLNAVKSELVTVVNELSETAEAIVEAEKKCEENKPIYATDIQHLRDEFNLIGALSLWSPAKITSNSIKLVYDDKINVEFISNLNNSLDVAISVTSPSTLDMVSNLVKASLPSYGKVSSKGATKVLEMVTILNDSACALMHDVYEAQTVTKVDVSLNLTHRDNSVVSLQVLLFSKRARTRCRVNLMIPLPLEYPKGAIDASVTCEYGAVNEEKLNQILVRNSSGPDRLLSICKELLSDDSIF</sequence>
<feature type="region of interest" description="Disordered" evidence="2">
    <location>
        <begin position="773"/>
        <end position="831"/>
    </location>
</feature>
<dbReference type="VEuPathDB" id="FungiDB:SeMB42_g05408"/>
<dbReference type="Pfam" id="PF18210">
    <property type="entry name" value="Knl1_RWD_C"/>
    <property type="match status" value="1"/>
</dbReference>
<feature type="region of interest" description="Disordered" evidence="2">
    <location>
        <begin position="162"/>
        <end position="323"/>
    </location>
</feature>
<feature type="compositionally biased region" description="Low complexity" evidence="2">
    <location>
        <begin position="283"/>
        <end position="293"/>
    </location>
</feature>
<dbReference type="GO" id="GO:1990758">
    <property type="term" value="P:mitotic sister chromatid biorientation"/>
    <property type="evidence" value="ECO:0007669"/>
    <property type="project" value="TreeGrafter"/>
</dbReference>
<dbReference type="GO" id="GO:0034501">
    <property type="term" value="P:protein localization to kinetochore"/>
    <property type="evidence" value="ECO:0007669"/>
    <property type="project" value="TreeGrafter"/>
</dbReference>
<dbReference type="AlphaFoldDB" id="A0A507D0N5"/>
<organism evidence="4 5">
    <name type="scientific">Synchytrium endobioticum</name>
    <dbReference type="NCBI Taxonomy" id="286115"/>
    <lineage>
        <taxon>Eukaryota</taxon>
        <taxon>Fungi</taxon>
        <taxon>Fungi incertae sedis</taxon>
        <taxon>Chytridiomycota</taxon>
        <taxon>Chytridiomycota incertae sedis</taxon>
        <taxon>Chytridiomycetes</taxon>
        <taxon>Synchytriales</taxon>
        <taxon>Synchytriaceae</taxon>
        <taxon>Synchytrium</taxon>
    </lineage>
</organism>
<feature type="region of interest" description="Disordered" evidence="2">
    <location>
        <begin position="29"/>
        <end position="94"/>
    </location>
</feature>
<feature type="compositionally biased region" description="Polar residues" evidence="2">
    <location>
        <begin position="245"/>
        <end position="268"/>
    </location>
</feature>
<reference evidence="4 5" key="1">
    <citation type="journal article" date="2019" name="Sci. Rep.">
        <title>Comparative genomics of chytrid fungi reveal insights into the obligate biotrophic and pathogenic lifestyle of Synchytrium endobioticum.</title>
        <authorList>
            <person name="van de Vossenberg B.T.L.H."/>
            <person name="Warris S."/>
            <person name="Nguyen H.D.T."/>
            <person name="van Gent-Pelzer M.P.E."/>
            <person name="Joly D.L."/>
            <person name="van de Geest H.C."/>
            <person name="Bonants P.J.M."/>
            <person name="Smith D.S."/>
            <person name="Levesque C.A."/>
            <person name="van der Lee T.A.J."/>
        </authorList>
    </citation>
    <scope>NUCLEOTIDE SEQUENCE [LARGE SCALE GENOMIC DNA]</scope>
    <source>
        <strain evidence="4 5">LEV6574</strain>
    </source>
</reference>
<dbReference type="OrthoDB" id="5592879at2759"/>
<dbReference type="GO" id="GO:0007094">
    <property type="term" value="P:mitotic spindle assembly checkpoint signaling"/>
    <property type="evidence" value="ECO:0007669"/>
    <property type="project" value="TreeGrafter"/>
</dbReference>
<dbReference type="Proteomes" id="UP000320475">
    <property type="component" value="Unassembled WGS sequence"/>
</dbReference>
<feature type="compositionally biased region" description="Polar residues" evidence="2">
    <location>
        <begin position="66"/>
        <end position="79"/>
    </location>
</feature>
<feature type="compositionally biased region" description="Polar residues" evidence="2">
    <location>
        <begin position="44"/>
        <end position="53"/>
    </location>
</feature>
<comment type="caution">
    <text evidence="4">The sequence shown here is derived from an EMBL/GenBank/DDBJ whole genome shotgun (WGS) entry which is preliminary data.</text>
</comment>
<dbReference type="InterPro" id="IPR013253">
    <property type="entry name" value="Spc7_domain"/>
</dbReference>
<keyword evidence="1" id="KW-0175">Coiled coil</keyword>
<feature type="region of interest" description="Disordered" evidence="2">
    <location>
        <begin position="523"/>
        <end position="560"/>
    </location>
</feature>
<evidence type="ECO:0000256" key="2">
    <source>
        <dbReference type="SAM" id="MobiDB-lite"/>
    </source>
</evidence>
<evidence type="ECO:0000256" key="1">
    <source>
        <dbReference type="SAM" id="Coils"/>
    </source>
</evidence>
<accession>A0A507D0N5</accession>
<feature type="compositionally biased region" description="Polar residues" evidence="2">
    <location>
        <begin position="818"/>
        <end position="827"/>
    </location>
</feature>
<feature type="region of interest" description="Disordered" evidence="2">
    <location>
        <begin position="124"/>
        <end position="149"/>
    </location>
</feature>